<evidence type="ECO:0000256" key="2">
    <source>
        <dbReference type="SAM" id="MobiDB-lite"/>
    </source>
</evidence>
<feature type="non-terminal residue" evidence="3">
    <location>
        <position position="1"/>
    </location>
</feature>
<accession>A0ABQ6N2X3</accession>
<evidence type="ECO:0000256" key="1">
    <source>
        <dbReference type="ARBA" id="ARBA00011069"/>
    </source>
</evidence>
<evidence type="ECO:0000313" key="4">
    <source>
        <dbReference type="Proteomes" id="UP001165060"/>
    </source>
</evidence>
<dbReference type="Proteomes" id="UP001165060">
    <property type="component" value="Unassembled WGS sequence"/>
</dbReference>
<dbReference type="InterPro" id="IPR051112">
    <property type="entry name" value="CWC26_splicing_factor"/>
</dbReference>
<feature type="compositionally biased region" description="Polar residues" evidence="2">
    <location>
        <begin position="92"/>
        <end position="106"/>
    </location>
</feature>
<dbReference type="PANTHER" id="PTHR31809:SF0">
    <property type="entry name" value="BUD13 HOMOLOG"/>
    <property type="match status" value="1"/>
</dbReference>
<comment type="caution">
    <text evidence="3">The sequence shown here is derived from an EMBL/GenBank/DDBJ whole genome shotgun (WGS) entry which is preliminary data.</text>
</comment>
<keyword evidence="4" id="KW-1185">Reference proteome</keyword>
<evidence type="ECO:0000313" key="3">
    <source>
        <dbReference type="EMBL" id="GMI38508.1"/>
    </source>
</evidence>
<name>A0ABQ6N2X3_9STRA</name>
<dbReference type="InterPro" id="IPR018609">
    <property type="entry name" value="Bud13"/>
</dbReference>
<dbReference type="PANTHER" id="PTHR31809">
    <property type="entry name" value="BUD13 HOMOLOG"/>
    <property type="match status" value="1"/>
</dbReference>
<feature type="compositionally biased region" description="Basic and acidic residues" evidence="2">
    <location>
        <begin position="107"/>
        <end position="121"/>
    </location>
</feature>
<gene>
    <name evidence="3" type="ORF">TeGR_g184</name>
</gene>
<evidence type="ECO:0008006" key="5">
    <source>
        <dbReference type="Google" id="ProtNLM"/>
    </source>
</evidence>
<feature type="region of interest" description="Disordered" evidence="2">
    <location>
        <begin position="1"/>
        <end position="141"/>
    </location>
</feature>
<sequence length="295" mass="32757">KRADEDADDEPPRRKRADSDASGEPPRRKRADSDASDSPPRRKRADSDASDSPPRRKRADSDASDSPPRRKRAASSDSDEPPRRDGKKRLTQMASGHSAGLQSGRQFQEKEDALKREKEEEFASSLGSGGQGATVHRGKDGRKLDVGQHLAEQAEIERAAKLAEERELAEFRKGAAQKEREAARRAEMEALRGEGLARYAGDERLERELKGTVRADDPMAKYMAKKVTAAEDKAGVVRKRVYRGPAPPPNRYGIRPGYRWDGVDRGNGFEAKVLARHAGQGLKREQAYKWSSSDM</sequence>
<organism evidence="3 4">
    <name type="scientific">Tetraparma gracilis</name>
    <dbReference type="NCBI Taxonomy" id="2962635"/>
    <lineage>
        <taxon>Eukaryota</taxon>
        <taxon>Sar</taxon>
        <taxon>Stramenopiles</taxon>
        <taxon>Ochrophyta</taxon>
        <taxon>Bolidophyceae</taxon>
        <taxon>Parmales</taxon>
        <taxon>Triparmaceae</taxon>
        <taxon>Tetraparma</taxon>
    </lineage>
</organism>
<proteinExistence type="inferred from homology"/>
<reference evidence="3 4" key="1">
    <citation type="journal article" date="2023" name="Commun. Biol.">
        <title>Genome analysis of Parmales, the sister group of diatoms, reveals the evolutionary specialization of diatoms from phago-mixotrophs to photoautotrophs.</title>
        <authorList>
            <person name="Ban H."/>
            <person name="Sato S."/>
            <person name="Yoshikawa S."/>
            <person name="Yamada K."/>
            <person name="Nakamura Y."/>
            <person name="Ichinomiya M."/>
            <person name="Sato N."/>
            <person name="Blanc-Mathieu R."/>
            <person name="Endo H."/>
            <person name="Kuwata A."/>
            <person name="Ogata H."/>
        </authorList>
    </citation>
    <scope>NUCLEOTIDE SEQUENCE [LARGE SCALE GENOMIC DNA]</scope>
</reference>
<dbReference type="Pfam" id="PF09736">
    <property type="entry name" value="Bud13"/>
    <property type="match status" value="1"/>
</dbReference>
<dbReference type="EMBL" id="BRYB01003544">
    <property type="protein sequence ID" value="GMI38508.1"/>
    <property type="molecule type" value="Genomic_DNA"/>
</dbReference>
<comment type="similarity">
    <text evidence="1">Belongs to the CWC26 family.</text>
</comment>
<protein>
    <recommendedName>
        <fullName evidence="5">Pre-mRNA-splicing factor CWC26</fullName>
    </recommendedName>
</protein>